<sequence length="116" mass="13104">MSDRHKTPRVFASGSQKRKLQAERKKKSEETLAKTSKLTNFLFLSNKEEIPQDPKKTVGDSTEDEDVVDSIQDHPEAEVSSSDNTQFSITEYQLQDEATFCGLKNDIGLWPANITK</sequence>
<feature type="compositionally biased region" description="Basic and acidic residues" evidence="1">
    <location>
        <begin position="46"/>
        <end position="58"/>
    </location>
</feature>
<dbReference type="AlphaFoldDB" id="A0AAV0XU21"/>
<gene>
    <name evidence="2" type="ORF">MEUPH1_LOCUS25959</name>
</gene>
<evidence type="ECO:0000313" key="3">
    <source>
        <dbReference type="Proteomes" id="UP001160148"/>
    </source>
</evidence>
<dbReference type="EMBL" id="CARXXK010001017">
    <property type="protein sequence ID" value="CAI6372025.1"/>
    <property type="molecule type" value="Genomic_DNA"/>
</dbReference>
<feature type="compositionally biased region" description="Basic and acidic residues" evidence="1">
    <location>
        <begin position="20"/>
        <end position="31"/>
    </location>
</feature>
<accession>A0AAV0XU21</accession>
<evidence type="ECO:0000313" key="2">
    <source>
        <dbReference type="EMBL" id="CAI6372025.1"/>
    </source>
</evidence>
<feature type="region of interest" description="Disordered" evidence="1">
    <location>
        <begin position="45"/>
        <end position="68"/>
    </location>
</feature>
<protein>
    <submittedName>
        <fullName evidence="2">Uncharacterized protein</fullName>
    </submittedName>
</protein>
<comment type="caution">
    <text evidence="2">The sequence shown here is derived from an EMBL/GenBank/DDBJ whole genome shotgun (WGS) entry which is preliminary data.</text>
</comment>
<reference evidence="2 3" key="1">
    <citation type="submission" date="2023-01" db="EMBL/GenBank/DDBJ databases">
        <authorList>
            <person name="Whitehead M."/>
        </authorList>
    </citation>
    <scope>NUCLEOTIDE SEQUENCE [LARGE SCALE GENOMIC DNA]</scope>
</reference>
<feature type="region of interest" description="Disordered" evidence="1">
    <location>
        <begin position="1"/>
        <end position="31"/>
    </location>
</feature>
<keyword evidence="3" id="KW-1185">Reference proteome</keyword>
<organism evidence="2 3">
    <name type="scientific">Macrosiphum euphorbiae</name>
    <name type="common">potato aphid</name>
    <dbReference type="NCBI Taxonomy" id="13131"/>
    <lineage>
        <taxon>Eukaryota</taxon>
        <taxon>Metazoa</taxon>
        <taxon>Ecdysozoa</taxon>
        <taxon>Arthropoda</taxon>
        <taxon>Hexapoda</taxon>
        <taxon>Insecta</taxon>
        <taxon>Pterygota</taxon>
        <taxon>Neoptera</taxon>
        <taxon>Paraneoptera</taxon>
        <taxon>Hemiptera</taxon>
        <taxon>Sternorrhyncha</taxon>
        <taxon>Aphidomorpha</taxon>
        <taxon>Aphidoidea</taxon>
        <taxon>Aphididae</taxon>
        <taxon>Macrosiphini</taxon>
        <taxon>Macrosiphum</taxon>
    </lineage>
</organism>
<evidence type="ECO:0000256" key="1">
    <source>
        <dbReference type="SAM" id="MobiDB-lite"/>
    </source>
</evidence>
<proteinExistence type="predicted"/>
<dbReference type="Proteomes" id="UP001160148">
    <property type="component" value="Unassembled WGS sequence"/>
</dbReference>
<name>A0AAV0XU21_9HEMI</name>